<dbReference type="Gene3D" id="3.30.1340.20">
    <property type="entry name" value="3H domain"/>
    <property type="match status" value="1"/>
</dbReference>
<keyword evidence="1" id="KW-0533">Nickel</keyword>
<feature type="domain" description="3H" evidence="2">
    <location>
        <begin position="72"/>
        <end position="165"/>
    </location>
</feature>
<dbReference type="InterPro" id="IPR013196">
    <property type="entry name" value="HTH_11"/>
</dbReference>
<evidence type="ECO:0000259" key="2">
    <source>
        <dbReference type="Pfam" id="PF02829"/>
    </source>
</evidence>
<organism evidence="4 5">
    <name type="scientific">Actinomyces weissii</name>
    <dbReference type="NCBI Taxonomy" id="675090"/>
    <lineage>
        <taxon>Bacteria</taxon>
        <taxon>Bacillati</taxon>
        <taxon>Actinomycetota</taxon>
        <taxon>Actinomycetes</taxon>
        <taxon>Actinomycetales</taxon>
        <taxon>Actinomycetaceae</taxon>
        <taxon>Actinomyces</taxon>
    </lineage>
</organism>
<proteinExistence type="predicted"/>
<dbReference type="Proteomes" id="UP000595895">
    <property type="component" value="Chromosome"/>
</dbReference>
<evidence type="ECO:0000313" key="4">
    <source>
        <dbReference type="EMBL" id="QQM67414.1"/>
    </source>
</evidence>
<dbReference type="KEGG" id="awe:JG540_00405"/>
<dbReference type="InterPro" id="IPR036388">
    <property type="entry name" value="WH-like_DNA-bd_sf"/>
</dbReference>
<dbReference type="Pfam" id="PF08279">
    <property type="entry name" value="HTH_11"/>
    <property type="match status" value="1"/>
</dbReference>
<dbReference type="Pfam" id="PF02829">
    <property type="entry name" value="3H"/>
    <property type="match status" value="1"/>
</dbReference>
<dbReference type="InterPro" id="IPR004173">
    <property type="entry name" value="3H_domain"/>
</dbReference>
<feature type="binding site" evidence="1">
    <location>
        <position position="142"/>
    </location>
    <ligand>
        <name>Ni(2+)</name>
        <dbReference type="ChEBI" id="CHEBI:49786"/>
    </ligand>
</feature>
<dbReference type="InterPro" id="IPR026043">
    <property type="entry name" value="NadR"/>
</dbReference>
<feature type="binding site" evidence="1">
    <location>
        <position position="83"/>
    </location>
    <ligand>
        <name>Ni(2+)</name>
        <dbReference type="ChEBI" id="CHEBI:49786"/>
    </ligand>
</feature>
<feature type="binding site" evidence="1">
    <location>
        <position position="75"/>
    </location>
    <ligand>
        <name>Ni(2+)</name>
        <dbReference type="ChEBI" id="CHEBI:49786"/>
    </ligand>
</feature>
<evidence type="ECO:0000259" key="3">
    <source>
        <dbReference type="Pfam" id="PF08279"/>
    </source>
</evidence>
<dbReference type="PANTHER" id="PTHR40068:SF1">
    <property type="entry name" value="TRANSCRIPTION REPRESSOR NIAR-RELATED"/>
    <property type="match status" value="1"/>
</dbReference>
<accession>A0A7T7M9Z9</accession>
<keyword evidence="1" id="KW-0479">Metal-binding</keyword>
<sequence>MEAETRRHRIHQRLESSRAPLPAGRLGQELGVSRQVIVGDIALLRAAGTPVLATNRGYLLARPSTRPRRSLHVRHSREQVPEELLAIVDAGAAVLDASVEHRLYGQITVDLQIRSRADVEAFVARMPTSTTLAELTNGWHSHTIEADDEAVLDAVEARLRELGLLWED</sequence>
<evidence type="ECO:0000313" key="5">
    <source>
        <dbReference type="Proteomes" id="UP000595895"/>
    </source>
</evidence>
<dbReference type="PIRSF" id="PIRSF037847">
    <property type="entry name" value="NiaR"/>
    <property type="match status" value="1"/>
</dbReference>
<dbReference type="RefSeq" id="WP_200275988.1">
    <property type="nucleotide sequence ID" value="NZ_CP066802.1"/>
</dbReference>
<gene>
    <name evidence="4" type="ORF">JG540_00405</name>
</gene>
<name>A0A7T7M9Z9_9ACTO</name>
<dbReference type="EMBL" id="CP066802">
    <property type="protein sequence ID" value="QQM67414.1"/>
    <property type="molecule type" value="Genomic_DNA"/>
</dbReference>
<evidence type="ECO:0000256" key="1">
    <source>
        <dbReference type="PIRSR" id="PIRSR037847-1"/>
    </source>
</evidence>
<protein>
    <submittedName>
        <fullName evidence="4">Transcription repressor NadR</fullName>
    </submittedName>
</protein>
<dbReference type="InterPro" id="IPR036390">
    <property type="entry name" value="WH_DNA-bd_sf"/>
</dbReference>
<dbReference type="PANTHER" id="PTHR40068">
    <property type="entry name" value="TRANSCRIPTION REPRESSOR NIAR-RELATED"/>
    <property type="match status" value="1"/>
</dbReference>
<dbReference type="Gene3D" id="1.10.10.10">
    <property type="entry name" value="Winged helix-like DNA-binding domain superfamily/Winged helix DNA-binding domain"/>
    <property type="match status" value="1"/>
</dbReference>
<dbReference type="GO" id="GO:0046872">
    <property type="term" value="F:metal ion binding"/>
    <property type="evidence" value="ECO:0007669"/>
    <property type="project" value="UniProtKB-KW"/>
</dbReference>
<dbReference type="SUPFAM" id="SSF75500">
    <property type="entry name" value="Putative transcriptional regulator TM1602, C-terminal domain"/>
    <property type="match status" value="1"/>
</dbReference>
<dbReference type="SUPFAM" id="SSF46785">
    <property type="entry name" value="Winged helix' DNA-binding domain"/>
    <property type="match status" value="1"/>
</dbReference>
<dbReference type="InterPro" id="IPR035922">
    <property type="entry name" value="3H_dom_sf"/>
</dbReference>
<reference evidence="4 5" key="1">
    <citation type="submission" date="2020-12" db="EMBL/GenBank/DDBJ databases">
        <authorList>
            <person name="Zhou J."/>
        </authorList>
    </citation>
    <scope>NUCLEOTIDE SEQUENCE [LARGE SCALE GENOMIC DNA]</scope>
    <source>
        <strain evidence="4 5">CCUG 61299</strain>
    </source>
</reference>
<dbReference type="AlphaFoldDB" id="A0A7T7M9Z9"/>
<feature type="binding site" evidence="1">
    <location>
        <position position="140"/>
    </location>
    <ligand>
        <name>Ni(2+)</name>
        <dbReference type="ChEBI" id="CHEBI:49786"/>
    </ligand>
</feature>
<keyword evidence="5" id="KW-1185">Reference proteome</keyword>
<feature type="domain" description="Helix-turn-helix type 11" evidence="3">
    <location>
        <begin position="6"/>
        <end position="58"/>
    </location>
</feature>